<reference evidence="1" key="1">
    <citation type="journal article" date="2014" name="Front. Microbiol.">
        <title>High frequency of phylogenetically diverse reductive dehalogenase-homologous genes in deep subseafloor sedimentary metagenomes.</title>
        <authorList>
            <person name="Kawai M."/>
            <person name="Futagami T."/>
            <person name="Toyoda A."/>
            <person name="Takaki Y."/>
            <person name="Nishi S."/>
            <person name="Hori S."/>
            <person name="Arai W."/>
            <person name="Tsubouchi T."/>
            <person name="Morono Y."/>
            <person name="Uchiyama I."/>
            <person name="Ito T."/>
            <person name="Fujiyama A."/>
            <person name="Inagaki F."/>
            <person name="Takami H."/>
        </authorList>
    </citation>
    <scope>NUCLEOTIDE SEQUENCE</scope>
    <source>
        <strain evidence="1">Expedition CK06-06</strain>
    </source>
</reference>
<dbReference type="EMBL" id="BARV01040083">
    <property type="protein sequence ID" value="GAI50636.1"/>
    <property type="molecule type" value="Genomic_DNA"/>
</dbReference>
<proteinExistence type="predicted"/>
<name>X1Q7A0_9ZZZZ</name>
<comment type="caution">
    <text evidence="1">The sequence shown here is derived from an EMBL/GenBank/DDBJ whole genome shotgun (WGS) entry which is preliminary data.</text>
</comment>
<evidence type="ECO:0000313" key="1">
    <source>
        <dbReference type="EMBL" id="GAI50636.1"/>
    </source>
</evidence>
<accession>X1Q7A0</accession>
<protein>
    <submittedName>
        <fullName evidence="1">Uncharacterized protein</fullName>
    </submittedName>
</protein>
<sequence length="78" mass="8964">MKLKVARTKKEGGTYRIYLPKHVGEEYKGDVECLANALTLTIIRPGIPLRQVKRSLEIVLKDIDLRIEREKDEGQKSD</sequence>
<gene>
    <name evidence="1" type="ORF">S06H3_61204</name>
</gene>
<organism evidence="1">
    <name type="scientific">marine sediment metagenome</name>
    <dbReference type="NCBI Taxonomy" id="412755"/>
    <lineage>
        <taxon>unclassified sequences</taxon>
        <taxon>metagenomes</taxon>
        <taxon>ecological metagenomes</taxon>
    </lineage>
</organism>
<dbReference type="AlphaFoldDB" id="X1Q7A0"/>